<gene>
    <name evidence="1" type="ORF">ACFP3V_18855</name>
</gene>
<comment type="caution">
    <text evidence="1">The sequence shown here is derived from an EMBL/GenBank/DDBJ whole genome shotgun (WGS) entry which is preliminary data.</text>
</comment>
<dbReference type="EMBL" id="JBHSQJ010000075">
    <property type="protein sequence ID" value="MFC5909270.1"/>
    <property type="molecule type" value="Genomic_DNA"/>
</dbReference>
<keyword evidence="2" id="KW-1185">Reference proteome</keyword>
<proteinExistence type="predicted"/>
<dbReference type="RefSeq" id="WP_380584909.1">
    <property type="nucleotide sequence ID" value="NZ_JBHSQJ010000075.1"/>
</dbReference>
<evidence type="ECO:0000313" key="1">
    <source>
        <dbReference type="EMBL" id="MFC5909270.1"/>
    </source>
</evidence>
<evidence type="ECO:0000313" key="2">
    <source>
        <dbReference type="Proteomes" id="UP001596174"/>
    </source>
</evidence>
<sequence>MNGIRMPLSVRGLTDADLPSCGGYGSPPRCANAPQQIRRAEAAVIDMRKELT</sequence>
<organism evidence="1 2">
    <name type="scientific">Streptacidiphilus monticola</name>
    <dbReference type="NCBI Taxonomy" id="2161674"/>
    <lineage>
        <taxon>Bacteria</taxon>
        <taxon>Bacillati</taxon>
        <taxon>Actinomycetota</taxon>
        <taxon>Actinomycetes</taxon>
        <taxon>Kitasatosporales</taxon>
        <taxon>Streptomycetaceae</taxon>
        <taxon>Streptacidiphilus</taxon>
    </lineage>
</organism>
<accession>A0ABW1G3G3</accession>
<reference evidence="2" key="1">
    <citation type="journal article" date="2019" name="Int. J. Syst. Evol. Microbiol.">
        <title>The Global Catalogue of Microorganisms (GCM) 10K type strain sequencing project: providing services to taxonomists for standard genome sequencing and annotation.</title>
        <authorList>
            <consortium name="The Broad Institute Genomics Platform"/>
            <consortium name="The Broad Institute Genome Sequencing Center for Infectious Disease"/>
            <person name="Wu L."/>
            <person name="Ma J."/>
        </authorList>
    </citation>
    <scope>NUCLEOTIDE SEQUENCE [LARGE SCALE GENOMIC DNA]</scope>
    <source>
        <strain evidence="2">JCM 4816</strain>
    </source>
</reference>
<name>A0ABW1G3G3_9ACTN</name>
<protein>
    <submittedName>
        <fullName evidence="1">Uncharacterized protein</fullName>
    </submittedName>
</protein>
<dbReference type="Proteomes" id="UP001596174">
    <property type="component" value="Unassembled WGS sequence"/>
</dbReference>